<evidence type="ECO:0000256" key="1">
    <source>
        <dbReference type="ARBA" id="ARBA00022723"/>
    </source>
</evidence>
<evidence type="ECO:0000313" key="5">
    <source>
        <dbReference type="EMBL" id="KAF2537216.1"/>
    </source>
</evidence>
<keyword evidence="2" id="KW-0863">Zinc-finger</keyword>
<dbReference type="GO" id="GO:0008270">
    <property type="term" value="F:zinc ion binding"/>
    <property type="evidence" value="ECO:0007669"/>
    <property type="project" value="UniProtKB-KW"/>
</dbReference>
<evidence type="ECO:0000256" key="2">
    <source>
        <dbReference type="ARBA" id="ARBA00022771"/>
    </source>
</evidence>
<dbReference type="InterPro" id="IPR011016">
    <property type="entry name" value="Znf_RING-CH"/>
</dbReference>
<organism evidence="5 6">
    <name type="scientific">Brassica cretica</name>
    <name type="common">Mustard</name>
    <dbReference type="NCBI Taxonomy" id="69181"/>
    <lineage>
        <taxon>Eukaryota</taxon>
        <taxon>Viridiplantae</taxon>
        <taxon>Streptophyta</taxon>
        <taxon>Embryophyta</taxon>
        <taxon>Tracheophyta</taxon>
        <taxon>Spermatophyta</taxon>
        <taxon>Magnoliopsida</taxon>
        <taxon>eudicotyledons</taxon>
        <taxon>Gunneridae</taxon>
        <taxon>Pentapetalae</taxon>
        <taxon>rosids</taxon>
        <taxon>malvids</taxon>
        <taxon>Brassicales</taxon>
        <taxon>Brassicaceae</taxon>
        <taxon>Brassiceae</taxon>
        <taxon>Brassica</taxon>
    </lineage>
</organism>
<keyword evidence="1" id="KW-0479">Metal-binding</keyword>
<feature type="domain" description="RING-CH-type" evidence="4">
    <location>
        <begin position="162"/>
        <end position="190"/>
    </location>
</feature>
<gene>
    <name evidence="5" type="ORF">F2Q68_00023483</name>
</gene>
<dbReference type="AlphaFoldDB" id="A0A8S9FXQ3"/>
<dbReference type="EMBL" id="QGKW02002228">
    <property type="protein sequence ID" value="KAF2537216.1"/>
    <property type="molecule type" value="Genomic_DNA"/>
</dbReference>
<reference evidence="5" key="1">
    <citation type="submission" date="2019-12" db="EMBL/GenBank/DDBJ databases">
        <title>Genome sequencing and annotation of Brassica cretica.</title>
        <authorList>
            <person name="Studholme D.J."/>
            <person name="Sarris P.F."/>
        </authorList>
    </citation>
    <scope>NUCLEOTIDE SEQUENCE</scope>
    <source>
        <strain evidence="5">PFS-001/15</strain>
        <tissue evidence="5">Leaf</tissue>
    </source>
</reference>
<dbReference type="InterPro" id="IPR013083">
    <property type="entry name" value="Znf_RING/FYVE/PHD"/>
</dbReference>
<dbReference type="PANTHER" id="PTHR46158">
    <property type="entry name" value="OS02G0165000 PROTEIN"/>
    <property type="match status" value="1"/>
</dbReference>
<accession>A0A8S9FXQ3</accession>
<dbReference type="Gene3D" id="3.30.40.10">
    <property type="entry name" value="Zinc/RING finger domain, C3HC4 (zinc finger)"/>
    <property type="match status" value="1"/>
</dbReference>
<keyword evidence="3" id="KW-0862">Zinc</keyword>
<name>A0A8S9FXQ3_BRACR</name>
<evidence type="ECO:0000256" key="3">
    <source>
        <dbReference type="ARBA" id="ARBA00022833"/>
    </source>
</evidence>
<evidence type="ECO:0000259" key="4">
    <source>
        <dbReference type="SMART" id="SM00744"/>
    </source>
</evidence>
<dbReference type="PANTHER" id="PTHR46158:SF7">
    <property type="entry name" value="RING_U-BOX SUPERFAMILY PROTEIN"/>
    <property type="match status" value="1"/>
</dbReference>
<dbReference type="Pfam" id="PF12906">
    <property type="entry name" value="RINGv"/>
    <property type="match status" value="1"/>
</dbReference>
<sequence>MVIKITFQVEEHDDGSSQDVSPAVMNELSAEITEEISPSQHERWRDLVFDIQLRPQENDFLRANGYFTPPLLVPCRKDIEEGVALVYNGRDEYNIPRTWSLTNLLTPRKFKKTESLPVTPLAHSNPESMHGSYAVDDHVTSMKRERTLPIRRTRSVPTLIDKDGELALAHRECTIKWFTIKGNITCDVCKQDVKNLPLTLLRVKDPQDRSSREAEHTGISEIINEWQATMVGFGLTMSGTVVITVFMEWRRSNSHHQPSSTQVATPPFQTTE</sequence>
<proteinExistence type="predicted"/>
<dbReference type="SUPFAM" id="SSF57850">
    <property type="entry name" value="RING/U-box"/>
    <property type="match status" value="1"/>
</dbReference>
<dbReference type="SMART" id="SM00744">
    <property type="entry name" value="RINGv"/>
    <property type="match status" value="1"/>
</dbReference>
<comment type="caution">
    <text evidence="5">The sequence shown here is derived from an EMBL/GenBank/DDBJ whole genome shotgun (WGS) entry which is preliminary data.</text>
</comment>
<dbReference type="Proteomes" id="UP000712281">
    <property type="component" value="Unassembled WGS sequence"/>
</dbReference>
<protein>
    <recommendedName>
        <fullName evidence="4">RING-CH-type domain-containing protein</fullName>
    </recommendedName>
</protein>
<evidence type="ECO:0000313" key="6">
    <source>
        <dbReference type="Proteomes" id="UP000712281"/>
    </source>
</evidence>